<dbReference type="OrthoDB" id="109533at2"/>
<evidence type="ECO:0008006" key="4">
    <source>
        <dbReference type="Google" id="ProtNLM"/>
    </source>
</evidence>
<proteinExistence type="predicted"/>
<name>A0A5M6ISC6_9PROT</name>
<keyword evidence="1" id="KW-0732">Signal</keyword>
<dbReference type="AlphaFoldDB" id="A0A5M6ISC6"/>
<dbReference type="Proteomes" id="UP000325255">
    <property type="component" value="Unassembled WGS sequence"/>
</dbReference>
<dbReference type="Pfam" id="PF13557">
    <property type="entry name" value="Phenol_MetA_deg"/>
    <property type="match status" value="1"/>
</dbReference>
<evidence type="ECO:0000313" key="2">
    <source>
        <dbReference type="EMBL" id="KAA5611091.1"/>
    </source>
</evidence>
<dbReference type="EMBL" id="VWPK01000024">
    <property type="protein sequence ID" value="KAA5611091.1"/>
    <property type="molecule type" value="Genomic_DNA"/>
</dbReference>
<dbReference type="InterPro" id="IPR025737">
    <property type="entry name" value="FApF"/>
</dbReference>
<feature type="signal peptide" evidence="1">
    <location>
        <begin position="1"/>
        <end position="27"/>
    </location>
</feature>
<evidence type="ECO:0000256" key="1">
    <source>
        <dbReference type="SAM" id="SignalP"/>
    </source>
</evidence>
<protein>
    <recommendedName>
        <fullName evidence="4">Phenol degradation protein meta</fullName>
    </recommendedName>
</protein>
<keyword evidence="3" id="KW-1185">Reference proteome</keyword>
<comment type="caution">
    <text evidence="2">The sequence shown here is derived from an EMBL/GenBank/DDBJ whole genome shotgun (WGS) entry which is preliminary data.</text>
</comment>
<sequence length="298" mass="32122">MEVCLHSLRTVAASMAMVTLAVSSAQAVEGNSIIYPNGFENFGAGIVPPPGTYYLNNTEYYTARRMNDGAGNNAIPGFGLNALVNASRVIQSWDLPVLGGNLFSQIIVPLVYLNVNVPGRAQNRAGIGNVTLTPAGVAWHFGDLHVATAVDVNLPPPAWNKNWLANLGHNYFQFEPVLAVTYARPGGIEASVKAMYDFNTENTSTNYLSGQTAHVDFALGYNVWDTLKVGAVGYYLTQTTADSGSGAAGANRTEALAIGPGMTFMYKGLFFWANWQHEVMAHNHTQGDALWLKVGLRF</sequence>
<organism evidence="2 3">
    <name type="scientific">Rhodovastum atsumiense</name>
    <dbReference type="NCBI Taxonomy" id="504468"/>
    <lineage>
        <taxon>Bacteria</taxon>
        <taxon>Pseudomonadati</taxon>
        <taxon>Pseudomonadota</taxon>
        <taxon>Alphaproteobacteria</taxon>
        <taxon>Acetobacterales</taxon>
        <taxon>Acetobacteraceae</taxon>
        <taxon>Rhodovastum</taxon>
    </lineage>
</organism>
<accession>A0A5M6ISC6</accession>
<reference evidence="2 3" key="1">
    <citation type="submission" date="2019-09" db="EMBL/GenBank/DDBJ databases">
        <title>Genome sequence of Rhodovastum atsumiense, a diverse member of the Acetobacteraceae family of non-sulfur purple photosynthetic bacteria.</title>
        <authorList>
            <person name="Meyer T."/>
            <person name="Kyndt J."/>
        </authorList>
    </citation>
    <scope>NUCLEOTIDE SEQUENCE [LARGE SCALE GENOMIC DNA]</scope>
    <source>
        <strain evidence="2 3">DSM 21279</strain>
    </source>
</reference>
<evidence type="ECO:0000313" key="3">
    <source>
        <dbReference type="Proteomes" id="UP000325255"/>
    </source>
</evidence>
<gene>
    <name evidence="2" type="ORF">F1189_15960</name>
</gene>
<feature type="chain" id="PRO_5024347203" description="Phenol degradation protein meta" evidence="1">
    <location>
        <begin position="28"/>
        <end position="298"/>
    </location>
</feature>